<dbReference type="Ensembl" id="ENSSMAT00000011875.2">
    <property type="protein sequence ID" value="ENSSMAP00000011726.2"/>
    <property type="gene ID" value="ENSSMAG00000007236.2"/>
</dbReference>
<keyword evidence="4" id="KW-0812">Transmembrane</keyword>
<accession>A0A8D3A341</accession>
<dbReference type="Pfam" id="PF01582">
    <property type="entry name" value="TIR"/>
    <property type="match status" value="1"/>
</dbReference>
<dbReference type="Proteomes" id="UP000694558">
    <property type="component" value="Chromosome 14"/>
</dbReference>
<dbReference type="GeneTree" id="ENSGT01090000259985"/>
<dbReference type="Gene3D" id="3.40.50.10140">
    <property type="entry name" value="Toll/interleukin-1 receptor homology (TIR) domain"/>
    <property type="match status" value="1"/>
</dbReference>
<reference evidence="6" key="2">
    <citation type="submission" date="2025-08" db="UniProtKB">
        <authorList>
            <consortium name="Ensembl"/>
        </authorList>
    </citation>
    <scope>IDENTIFICATION</scope>
</reference>
<dbReference type="AlphaFoldDB" id="A0A8D3A341"/>
<keyword evidence="3" id="KW-0393">Immunoglobulin domain</keyword>
<gene>
    <name evidence="6" type="primary">il1rl1</name>
</gene>
<keyword evidence="2" id="KW-0325">Glycoprotein</keyword>
<dbReference type="PANTHER" id="PTHR11890:SF26">
    <property type="entry name" value="INTERLEUKIN-1 RECEPTOR TYPE 1"/>
    <property type="match status" value="1"/>
</dbReference>
<dbReference type="InterPro" id="IPR015621">
    <property type="entry name" value="IL-1_rcpt_fam"/>
</dbReference>
<feature type="domain" description="TIR" evidence="5">
    <location>
        <begin position="350"/>
        <end position="516"/>
    </location>
</feature>
<dbReference type="PANTHER" id="PTHR11890">
    <property type="entry name" value="INTERLEUKIN-1 RECEPTOR FAMILY MEMBER"/>
    <property type="match status" value="1"/>
</dbReference>
<sequence>MLWPLLTHFTYTRIVLHHHPNLIYHLSLSETAEPQCNDSDQYPFYLLEGEAFYFVHLNLPKRNYSNEEVTWHRNNSRIENIYDENERIHCHGGALFFLNLLIEDSGFYTASRRGSTPLLWGSIDTSSTNKRIPCPHPVEDTCEMFGGNYTWYKVRPLCNHEDNLRIDSATKQHEGIYTCICTWTHNNKVYNSSGSRELIFKGGGAFPLFSKMIKLNCSVFCGINVKTVCDATWLINGVQVNQMDGYNQTTYGIMEEPSKKTISTAILTIETVSAKDFQAEFKCAGKGLYTTNYATLSLKKRESMIRMVIAAVSVLFICVFVALLVKCFAIDLALLLRPYLPLRSHREDTRSYDAYVVYETQSMDVVAEETLCRFVTQTLPSVLEEKCGYRLFIHGRDDIPGEDRVALVEDSMTQSRRLLVILTLGSGSEVADQHPSLHDSVTGGFDWQVGLHHALVQREMSVILIQLGETGPQGYKHLPIGLQHLIRKSAPLRWPESSRDAAACNSRFWKRVRYLMPAVPAKKCQKASVI</sequence>
<evidence type="ECO:0000256" key="3">
    <source>
        <dbReference type="ARBA" id="ARBA00023319"/>
    </source>
</evidence>
<dbReference type="InterPro" id="IPR013783">
    <property type="entry name" value="Ig-like_fold"/>
</dbReference>
<name>A0A8D3A341_SCOMX</name>
<evidence type="ECO:0000313" key="6">
    <source>
        <dbReference type="Ensembl" id="ENSSMAP00000011726.2"/>
    </source>
</evidence>
<evidence type="ECO:0000313" key="7">
    <source>
        <dbReference type="Proteomes" id="UP000694558"/>
    </source>
</evidence>
<dbReference type="PROSITE" id="PS50104">
    <property type="entry name" value="TIR"/>
    <property type="match status" value="1"/>
</dbReference>
<feature type="transmembrane region" description="Helical" evidence="4">
    <location>
        <begin position="307"/>
        <end position="336"/>
    </location>
</feature>
<evidence type="ECO:0000256" key="4">
    <source>
        <dbReference type="SAM" id="Phobius"/>
    </source>
</evidence>
<dbReference type="InterPro" id="IPR035897">
    <property type="entry name" value="Toll_tir_struct_dom_sf"/>
</dbReference>
<keyword evidence="1" id="KW-1015">Disulfide bond</keyword>
<evidence type="ECO:0000256" key="2">
    <source>
        <dbReference type="ARBA" id="ARBA00023180"/>
    </source>
</evidence>
<dbReference type="GO" id="GO:0007165">
    <property type="term" value="P:signal transduction"/>
    <property type="evidence" value="ECO:0007669"/>
    <property type="project" value="InterPro"/>
</dbReference>
<reference evidence="6" key="1">
    <citation type="submission" date="2023-05" db="EMBL/GenBank/DDBJ databases">
        <title>High-quality long-read genome of Scophthalmus maximus.</title>
        <authorList>
            <person name="Lien S."/>
            <person name="Martinez P."/>
        </authorList>
    </citation>
    <scope>NUCLEOTIDE SEQUENCE [LARGE SCALE GENOMIC DNA]</scope>
</reference>
<evidence type="ECO:0000256" key="1">
    <source>
        <dbReference type="ARBA" id="ARBA00023157"/>
    </source>
</evidence>
<dbReference type="SMART" id="SM00255">
    <property type="entry name" value="TIR"/>
    <property type="match status" value="1"/>
</dbReference>
<proteinExistence type="predicted"/>
<protein>
    <recommendedName>
        <fullName evidence="5">TIR domain-containing protein</fullName>
    </recommendedName>
</protein>
<dbReference type="Gene3D" id="2.60.40.10">
    <property type="entry name" value="Immunoglobulins"/>
    <property type="match status" value="3"/>
</dbReference>
<dbReference type="InterPro" id="IPR000157">
    <property type="entry name" value="TIR_dom"/>
</dbReference>
<dbReference type="PRINTS" id="PR01537">
    <property type="entry name" value="INTRLKN1R1F"/>
</dbReference>
<organism evidence="6 7">
    <name type="scientific">Scophthalmus maximus</name>
    <name type="common">Turbot</name>
    <name type="synonym">Psetta maxima</name>
    <dbReference type="NCBI Taxonomy" id="52904"/>
    <lineage>
        <taxon>Eukaryota</taxon>
        <taxon>Metazoa</taxon>
        <taxon>Chordata</taxon>
        <taxon>Craniata</taxon>
        <taxon>Vertebrata</taxon>
        <taxon>Euteleostomi</taxon>
        <taxon>Actinopterygii</taxon>
        <taxon>Neopterygii</taxon>
        <taxon>Teleostei</taxon>
        <taxon>Neoteleostei</taxon>
        <taxon>Acanthomorphata</taxon>
        <taxon>Carangaria</taxon>
        <taxon>Pleuronectiformes</taxon>
        <taxon>Pleuronectoidei</taxon>
        <taxon>Scophthalmidae</taxon>
        <taxon>Scophthalmus</taxon>
    </lineage>
</organism>
<keyword evidence="4" id="KW-0472">Membrane</keyword>
<evidence type="ECO:0000259" key="5">
    <source>
        <dbReference type="PROSITE" id="PS50104"/>
    </source>
</evidence>
<dbReference type="SUPFAM" id="SSF52200">
    <property type="entry name" value="Toll/Interleukin receptor TIR domain"/>
    <property type="match status" value="1"/>
</dbReference>
<keyword evidence="4" id="KW-1133">Transmembrane helix</keyword>